<sequence>MGVPSFYRWLAEKYPMMVCDVVEEEPVEIDGVKIPVDTSKPNPNFIEYDNLYLDMNGIIHPCFHPEDRPSPTSFDEVFQCVFDYIDRLFVMVRPRKLLFMAIDGVAPRAKMNQQRSRRFRAAKSAAEAAAEEEKLREEFEKEGKKLPSKQESQTFDSNVITPGTEFMAALSVALQYYIHKRLNNDPGWKSIKVMLSDANVPGEGEHKIMSYIRLQRNRPNFDPNTRHCLYGLDADLIMLALATHEVHFSILREVISFPGQQDKCFRCGQMGHKAANCEGKAKRKAGEFDEVSGDAAPKKPPYQFLSIWILREYLEHEMRIPNQEIDIERIVDDFVFMCFFVGNDFLPHMPTLEIREGAVNLLFAVYKKEFRAMGGYLTDASKPDLSKVEHFIQAVGSYEDTIFHKRAQSNLRQAERIQHDKAQAKRGYDAAPRVEPDSVVPVRQFHGSRLASHQSSPYQHGGSSSSKTSLKNEYQVKHATEDLSALDIRSKRQMQYDDQQGNVRATKVARLSSGAAIVEAETCLEKEALENKEELMAKLKEVLREKSDVFNSDEQEEDKIKLGSPGWKERYYEEKFSAKTPEELDAIRRDVVLKYTEGLCWVMHYYYQGVCSWKWFYPYHYAPFASDLKDLSQLNISFELGSPFKPFNQLLGVFPAASAHALPEQYRKLMTDPNSPIIDFYPTDFEVDMNGKRFEWQGIAVLPFIDETRLLREVEKIENALTEEETRRNSMMNDMLFVAVSHKLSPYISALYDRTRKLPANERAEIKIQINSDASDGMNGYFTLPADDPCPGIYRSPIKGMDDITDNRVICAIYKLPDPQQHIAHPPAEVKIPKKTVTMADLKPAPALWHEGKGHRNSFNQHNRQNQHSNPRGSISGYQLAEAARRLVINNIQVETGGSQVRSPGSFFDFSRFQDNGQPGHGQHGQVVVETGGSQVRNPSHGQSDTAKPQPGRPCFFWDGDTWMPGQNPHRSGKGPGTPKGLEVMGSSPTRDKVKRNSHFKKKKGKGPGNSSHGPKGPTKEIRISKKKKGKGPGNSSHGPKGPTKEIRISKKKKGKGPENSSHGPKGPTKVPNPSQVRGPSHGQHDTANPQPGRPCFFWDGDSWMPGQNPHRSGKGPENSSHCPQGPTNVPNPQPRGRLIRVGDSWVREQNQHQSVKVPGNSPHGPHGLQGPAKVPDDIHPHQGGGQNGPLSVPHGLQGPTKVLDDIHPHHGGIQNGPVSVPHGLQGPTKVPGDIHRHQGGGQNGPVSVSHGLQGPTKVPGDIPPYQDGGSNCGGNTSGRKKKRKGKVQAAQGSQSGGQKEPGSVPHGLQGPTKVSDECHPHQGGSLNGPGPVSHELQGPTKVPGDIPPHQDGGSNCGGNTSGRKKKRKGKVQAPQGSQSGGQKEPGSVPHGLQGPTKVPDECHPHQVGNLNGPEPVLHELQGPTKVPGDIHLHQGSGSNGGGNSSGGMTHNQHQGKGWVPRASQSGQSGGKENKKSRKRQRNKAKALKNLEAQVQDPVSTSAVMG</sequence>
<comment type="caution">
    <text evidence="1">The sequence shown here is derived from an EMBL/GenBank/DDBJ whole genome shotgun (WGS) entry which is preliminary data.</text>
</comment>
<name>A0ACB9HMH5_9ASTR</name>
<gene>
    <name evidence="1" type="ORF">L1987_39682</name>
</gene>
<dbReference type="Proteomes" id="UP001056120">
    <property type="component" value="Linkage Group LG12"/>
</dbReference>
<keyword evidence="2" id="KW-1185">Reference proteome</keyword>
<reference evidence="1 2" key="2">
    <citation type="journal article" date="2022" name="Mol. Ecol. Resour.">
        <title>The genomes of chicory, endive, great burdock and yacon provide insights into Asteraceae paleo-polyploidization history and plant inulin production.</title>
        <authorList>
            <person name="Fan W."/>
            <person name="Wang S."/>
            <person name="Wang H."/>
            <person name="Wang A."/>
            <person name="Jiang F."/>
            <person name="Liu H."/>
            <person name="Zhao H."/>
            <person name="Xu D."/>
            <person name="Zhang Y."/>
        </authorList>
    </citation>
    <scope>NUCLEOTIDE SEQUENCE [LARGE SCALE GENOMIC DNA]</scope>
    <source>
        <strain evidence="2">cv. Yunnan</strain>
        <tissue evidence="1">Leaves</tissue>
    </source>
</reference>
<evidence type="ECO:0000313" key="1">
    <source>
        <dbReference type="EMBL" id="KAI3796994.1"/>
    </source>
</evidence>
<reference evidence="2" key="1">
    <citation type="journal article" date="2022" name="Mol. Ecol. Resour.">
        <title>The genomes of chicory, endive, great burdock and yacon provide insights into Asteraceae palaeo-polyploidization history and plant inulin production.</title>
        <authorList>
            <person name="Fan W."/>
            <person name="Wang S."/>
            <person name="Wang H."/>
            <person name="Wang A."/>
            <person name="Jiang F."/>
            <person name="Liu H."/>
            <person name="Zhao H."/>
            <person name="Xu D."/>
            <person name="Zhang Y."/>
        </authorList>
    </citation>
    <scope>NUCLEOTIDE SEQUENCE [LARGE SCALE GENOMIC DNA]</scope>
    <source>
        <strain evidence="2">cv. Yunnan</strain>
    </source>
</reference>
<protein>
    <submittedName>
        <fullName evidence="1">Uncharacterized protein</fullName>
    </submittedName>
</protein>
<accession>A0ACB9HMH5</accession>
<proteinExistence type="predicted"/>
<dbReference type="EMBL" id="CM042029">
    <property type="protein sequence ID" value="KAI3796994.1"/>
    <property type="molecule type" value="Genomic_DNA"/>
</dbReference>
<evidence type="ECO:0000313" key="2">
    <source>
        <dbReference type="Proteomes" id="UP001056120"/>
    </source>
</evidence>
<organism evidence="1 2">
    <name type="scientific">Smallanthus sonchifolius</name>
    <dbReference type="NCBI Taxonomy" id="185202"/>
    <lineage>
        <taxon>Eukaryota</taxon>
        <taxon>Viridiplantae</taxon>
        <taxon>Streptophyta</taxon>
        <taxon>Embryophyta</taxon>
        <taxon>Tracheophyta</taxon>
        <taxon>Spermatophyta</taxon>
        <taxon>Magnoliopsida</taxon>
        <taxon>eudicotyledons</taxon>
        <taxon>Gunneridae</taxon>
        <taxon>Pentapetalae</taxon>
        <taxon>asterids</taxon>
        <taxon>campanulids</taxon>
        <taxon>Asterales</taxon>
        <taxon>Asteraceae</taxon>
        <taxon>Asteroideae</taxon>
        <taxon>Heliantheae alliance</taxon>
        <taxon>Millerieae</taxon>
        <taxon>Smallanthus</taxon>
    </lineage>
</organism>